<keyword evidence="5" id="KW-1185">Reference proteome</keyword>
<evidence type="ECO:0000256" key="2">
    <source>
        <dbReference type="ARBA" id="ARBA00022737"/>
    </source>
</evidence>
<keyword evidence="1" id="KW-0853">WD repeat</keyword>
<feature type="region of interest" description="Disordered" evidence="3">
    <location>
        <begin position="256"/>
        <end position="294"/>
    </location>
</feature>
<dbReference type="PANTHER" id="PTHR13720">
    <property type="entry name" value="WD-40 REPEAT PROTEIN"/>
    <property type="match status" value="1"/>
</dbReference>
<dbReference type="PANTHER" id="PTHR13720:SF33">
    <property type="entry name" value="HELP DOMAIN-CONTAINING PROTEIN"/>
    <property type="match status" value="1"/>
</dbReference>
<protein>
    <recommendedName>
        <fullName evidence="6">HELP domain-containing protein</fullName>
    </recommendedName>
</protein>
<dbReference type="STRING" id="2903.R1D7R4"/>
<evidence type="ECO:0000313" key="4">
    <source>
        <dbReference type="EnsemblProtists" id="EOD04849"/>
    </source>
</evidence>
<dbReference type="InterPro" id="IPR036322">
    <property type="entry name" value="WD40_repeat_dom_sf"/>
</dbReference>
<feature type="compositionally biased region" description="Pro residues" evidence="3">
    <location>
        <begin position="285"/>
        <end position="294"/>
    </location>
</feature>
<dbReference type="InterPro" id="IPR050630">
    <property type="entry name" value="WD_repeat_EMAP"/>
</dbReference>
<sequence>MDATPPPESLRLSWVYGFRGYDTRRTALWSSADDGFVVYTAAALVVSTTQAHFKEHTDDVLGLTVHRGRGGRMRKPTIWVWDARSLEVVERSIVFTGCNLGSCRVVSAQVLKGPLVFTGCNQRWVSQLAFTPSGDTLCSVGADDDHLLVLRSSDSSASSFSSASLRNTRAKHGEAPARLVLVGKGFARVYRTELLPDSHGTRLALPGRERAAALLSVGFGQEGECVVGSATGALHAFELETGRLVTSVKGAHAGPVHVVAEGPGGRLPSMAPSDSGRARLSPSSSEPPPRGNRA</sequence>
<dbReference type="KEGG" id="ehx:EMIHUDRAFT_220632"/>
<reference evidence="4" key="2">
    <citation type="submission" date="2024-10" db="UniProtKB">
        <authorList>
            <consortium name="EnsemblProtists"/>
        </authorList>
    </citation>
    <scope>IDENTIFICATION</scope>
</reference>
<dbReference type="HOGENOM" id="CLU_948102_0_0_1"/>
<evidence type="ECO:0000256" key="3">
    <source>
        <dbReference type="SAM" id="MobiDB-lite"/>
    </source>
</evidence>
<dbReference type="GO" id="GO:0008017">
    <property type="term" value="F:microtubule binding"/>
    <property type="evidence" value="ECO:0007669"/>
    <property type="project" value="TreeGrafter"/>
</dbReference>
<keyword evidence="2" id="KW-0677">Repeat</keyword>
<dbReference type="SUPFAM" id="SSF50978">
    <property type="entry name" value="WD40 repeat-like"/>
    <property type="match status" value="1"/>
</dbReference>
<dbReference type="InterPro" id="IPR015943">
    <property type="entry name" value="WD40/YVTN_repeat-like_dom_sf"/>
</dbReference>
<dbReference type="RefSeq" id="XP_005757278.1">
    <property type="nucleotide sequence ID" value="XM_005757221.1"/>
</dbReference>
<reference evidence="5" key="1">
    <citation type="journal article" date="2013" name="Nature">
        <title>Pan genome of the phytoplankton Emiliania underpins its global distribution.</title>
        <authorList>
            <person name="Read B.A."/>
            <person name="Kegel J."/>
            <person name="Klute M.J."/>
            <person name="Kuo A."/>
            <person name="Lefebvre S.C."/>
            <person name="Maumus F."/>
            <person name="Mayer C."/>
            <person name="Miller J."/>
            <person name="Monier A."/>
            <person name="Salamov A."/>
            <person name="Young J."/>
            <person name="Aguilar M."/>
            <person name="Claverie J.M."/>
            <person name="Frickenhaus S."/>
            <person name="Gonzalez K."/>
            <person name="Herman E.K."/>
            <person name="Lin Y.C."/>
            <person name="Napier J."/>
            <person name="Ogata H."/>
            <person name="Sarno A.F."/>
            <person name="Shmutz J."/>
            <person name="Schroeder D."/>
            <person name="de Vargas C."/>
            <person name="Verret F."/>
            <person name="von Dassow P."/>
            <person name="Valentin K."/>
            <person name="Van de Peer Y."/>
            <person name="Wheeler G."/>
            <person name="Dacks J.B."/>
            <person name="Delwiche C.F."/>
            <person name="Dyhrman S.T."/>
            <person name="Glockner G."/>
            <person name="John U."/>
            <person name="Richards T."/>
            <person name="Worden A.Z."/>
            <person name="Zhang X."/>
            <person name="Grigoriev I.V."/>
            <person name="Allen A.E."/>
            <person name="Bidle K."/>
            <person name="Borodovsky M."/>
            <person name="Bowler C."/>
            <person name="Brownlee C."/>
            <person name="Cock J.M."/>
            <person name="Elias M."/>
            <person name="Gladyshev V.N."/>
            <person name="Groth M."/>
            <person name="Guda C."/>
            <person name="Hadaegh A."/>
            <person name="Iglesias-Rodriguez M.D."/>
            <person name="Jenkins J."/>
            <person name="Jones B.M."/>
            <person name="Lawson T."/>
            <person name="Leese F."/>
            <person name="Lindquist E."/>
            <person name="Lobanov A."/>
            <person name="Lomsadze A."/>
            <person name="Malik S.B."/>
            <person name="Marsh M.E."/>
            <person name="Mackinder L."/>
            <person name="Mock T."/>
            <person name="Mueller-Roeber B."/>
            <person name="Pagarete A."/>
            <person name="Parker M."/>
            <person name="Probert I."/>
            <person name="Quesneville H."/>
            <person name="Raines C."/>
            <person name="Rensing S.A."/>
            <person name="Riano-Pachon D.M."/>
            <person name="Richier S."/>
            <person name="Rokitta S."/>
            <person name="Shiraiwa Y."/>
            <person name="Soanes D.M."/>
            <person name="van der Giezen M."/>
            <person name="Wahlund T.M."/>
            <person name="Williams B."/>
            <person name="Wilson W."/>
            <person name="Wolfe G."/>
            <person name="Wurch L.L."/>
        </authorList>
    </citation>
    <scope>NUCLEOTIDE SEQUENCE</scope>
</reference>
<dbReference type="Pfam" id="PF03451">
    <property type="entry name" value="HELP"/>
    <property type="match status" value="1"/>
</dbReference>
<dbReference type="EnsemblProtists" id="EOD04849">
    <property type="protein sequence ID" value="EOD04849"/>
    <property type="gene ID" value="EMIHUDRAFT_220632"/>
</dbReference>
<dbReference type="Gene3D" id="2.130.10.10">
    <property type="entry name" value="YVTN repeat-like/Quinoprotein amine dehydrogenase"/>
    <property type="match status" value="2"/>
</dbReference>
<name>A0A0D3I0R4_EMIH1</name>
<dbReference type="PaxDb" id="2903-EOD04849"/>
<accession>A0A0D3I0R4</accession>
<organism evidence="4 5">
    <name type="scientific">Emiliania huxleyi (strain CCMP1516)</name>
    <dbReference type="NCBI Taxonomy" id="280463"/>
    <lineage>
        <taxon>Eukaryota</taxon>
        <taxon>Haptista</taxon>
        <taxon>Haptophyta</taxon>
        <taxon>Prymnesiophyceae</taxon>
        <taxon>Isochrysidales</taxon>
        <taxon>Noelaerhabdaceae</taxon>
        <taxon>Emiliania</taxon>
    </lineage>
</organism>
<proteinExistence type="predicted"/>
<dbReference type="Proteomes" id="UP000013827">
    <property type="component" value="Unassembled WGS sequence"/>
</dbReference>
<dbReference type="eggNOG" id="KOG2106">
    <property type="taxonomic scope" value="Eukaryota"/>
</dbReference>
<evidence type="ECO:0000313" key="5">
    <source>
        <dbReference type="Proteomes" id="UP000013827"/>
    </source>
</evidence>
<dbReference type="InterPro" id="IPR005108">
    <property type="entry name" value="HELP"/>
</dbReference>
<dbReference type="AlphaFoldDB" id="A0A0D3I0R4"/>
<evidence type="ECO:0000256" key="1">
    <source>
        <dbReference type="ARBA" id="ARBA00022574"/>
    </source>
</evidence>
<evidence type="ECO:0008006" key="6">
    <source>
        <dbReference type="Google" id="ProtNLM"/>
    </source>
</evidence>
<dbReference type="GeneID" id="17250998"/>